<evidence type="ECO:0000313" key="2">
    <source>
        <dbReference type="Proteomes" id="UP000266861"/>
    </source>
</evidence>
<dbReference type="Proteomes" id="UP000266861">
    <property type="component" value="Unassembled WGS sequence"/>
</dbReference>
<dbReference type="AlphaFoldDB" id="A0A397HGR0"/>
<name>A0A397HGR0_9GLOM</name>
<keyword evidence="2" id="KW-1185">Reference proteome</keyword>
<sequence>MVHFLMSYHSQTVNTSLRVYRVIIFQVELFHDFYPILIHNLYLEIAAYSSGMSFFAALYTVPNPSSNI</sequence>
<accession>A0A397HGR0</accession>
<protein>
    <submittedName>
        <fullName evidence="1">Uncharacterized protein</fullName>
    </submittedName>
</protein>
<comment type="caution">
    <text evidence="1">The sequence shown here is derived from an EMBL/GenBank/DDBJ whole genome shotgun (WGS) entry which is preliminary data.</text>
</comment>
<evidence type="ECO:0000313" key="1">
    <source>
        <dbReference type="EMBL" id="RHZ61228.1"/>
    </source>
</evidence>
<dbReference type="EMBL" id="PQFF01000319">
    <property type="protein sequence ID" value="RHZ61228.1"/>
    <property type="molecule type" value="Genomic_DNA"/>
</dbReference>
<reference evidence="1 2" key="1">
    <citation type="submission" date="2018-08" db="EMBL/GenBank/DDBJ databases">
        <title>Genome and evolution of the arbuscular mycorrhizal fungus Diversispora epigaea (formerly Glomus versiforme) and its bacterial endosymbionts.</title>
        <authorList>
            <person name="Sun X."/>
            <person name="Fei Z."/>
            <person name="Harrison M."/>
        </authorList>
    </citation>
    <scope>NUCLEOTIDE SEQUENCE [LARGE SCALE GENOMIC DNA]</scope>
    <source>
        <strain evidence="1 2">IT104</strain>
    </source>
</reference>
<gene>
    <name evidence="1" type="ORF">Glove_349g112</name>
</gene>
<proteinExistence type="predicted"/>
<organism evidence="1 2">
    <name type="scientific">Diversispora epigaea</name>
    <dbReference type="NCBI Taxonomy" id="1348612"/>
    <lineage>
        <taxon>Eukaryota</taxon>
        <taxon>Fungi</taxon>
        <taxon>Fungi incertae sedis</taxon>
        <taxon>Mucoromycota</taxon>
        <taxon>Glomeromycotina</taxon>
        <taxon>Glomeromycetes</taxon>
        <taxon>Diversisporales</taxon>
        <taxon>Diversisporaceae</taxon>
        <taxon>Diversispora</taxon>
    </lineage>
</organism>